<evidence type="ECO:0000256" key="8">
    <source>
        <dbReference type="ARBA" id="ARBA00022967"/>
    </source>
</evidence>
<dbReference type="SUPFAM" id="SSF81653">
    <property type="entry name" value="Calcium ATPase, transduction domain A"/>
    <property type="match status" value="1"/>
</dbReference>
<name>A0A2R6AGC1_9ARCH</name>
<organism evidence="13 14">
    <name type="scientific">Candidatus Marsarchaeota G2 archaeon OSP_D</name>
    <dbReference type="NCBI Taxonomy" id="1978157"/>
    <lineage>
        <taxon>Archaea</taxon>
        <taxon>Candidatus Marsarchaeota</taxon>
        <taxon>Candidatus Marsarchaeota group 2</taxon>
    </lineage>
</organism>
<keyword evidence="9 11" id="KW-1133">Transmembrane helix</keyword>
<feature type="domain" description="HMA" evidence="12">
    <location>
        <begin position="750"/>
        <end position="816"/>
    </location>
</feature>
<dbReference type="InterPro" id="IPR036412">
    <property type="entry name" value="HAD-like_sf"/>
</dbReference>
<dbReference type="Proteomes" id="UP000240322">
    <property type="component" value="Unassembled WGS sequence"/>
</dbReference>
<dbReference type="Gene3D" id="3.40.50.1000">
    <property type="entry name" value="HAD superfamily/HAD-like"/>
    <property type="match status" value="1"/>
</dbReference>
<feature type="domain" description="HMA" evidence="12">
    <location>
        <begin position="1"/>
        <end position="58"/>
    </location>
</feature>
<evidence type="ECO:0000256" key="4">
    <source>
        <dbReference type="ARBA" id="ARBA00022692"/>
    </source>
</evidence>
<sequence>MHCSFCASNITKALKRQQGVLSVNVSLAHEEVLVEFDPSKVEGWQLDETLRSLGYTVRDPDKVRSFEEEEKELRGARNRLLGSATLTFTALGIMSLYWLGVARPMPTWMRVGMIALALSNVFGFGFPILEMTYHSLRRLILNQHVLMELAAFGGLIGGFIGLFVDKRFPAPDFFAISVFIVSYHLLGGYASLLVRTKSSQAVKRLLSLQPQTAKVIRDGKEMTIPVQQVSKGDLVRVRPGEAIPVDGVVVEGVSAVDESIVTGEPIPQEKRVGQEVVGGSVNTNGSLVIRVTKVGSEGFLQRVAEYIEEARAMKPGILQLLDRVLGFFVPGVILAAVAGFTAWSLGAWALTGAPNLQRAAFAALSVLVMGYPCALGMATPIAMIRGGGLASEKGILFRSSEAFHVLQSVDTVVFDKTGTITVGRPSVVRVLPVEGVSEREVLVLAASIEALSQHPLAKAVVEAAREHGFFLEQAKDFQEVSGAGVRAKLSGKPIFVGKLDFLQDMGVSIDTRIVDEVLAMEAKGQTVFGVALDGKLMGVVGVADTIKKEAADVVAKIKALGLTPIMITGDAKRTAKAVAESVGIGRFYARVTPDQKADKVRELQAEGHRVIMVGDGINDAPALMQADVGIALGAGTDIAIESADVIITGSDLNKVIDAIQIGRNSYRKTKQNLAIAFSFNGVGIPLAAAGLVQPIWAMAAMVLSVTTVILNSFGVKTASTLGRLLTKMRSRGEKIQENRKEHTKSKETESKLVLRIPGIHCYECISRIEGAVVRLDAVSYLEIDPQSKEVVVFYRDGDVLKDEIMRRIVELGYEVIQNDN</sequence>
<feature type="transmembrane region" description="Helical" evidence="11">
    <location>
        <begin position="698"/>
        <end position="721"/>
    </location>
</feature>
<dbReference type="NCBIfam" id="TIGR01525">
    <property type="entry name" value="ATPase-IB_hvy"/>
    <property type="match status" value="1"/>
</dbReference>
<reference evidence="13 14" key="1">
    <citation type="submission" date="2017-04" db="EMBL/GenBank/DDBJ databases">
        <title>Novel microbial lineages endemic to geothermal iron-oxide mats fill important gaps in the evolutionary history of Archaea.</title>
        <authorList>
            <person name="Jay Z.J."/>
            <person name="Beam J.P."/>
            <person name="Dlakic M."/>
            <person name="Rusch D.B."/>
            <person name="Kozubal M.A."/>
            <person name="Inskeep W.P."/>
        </authorList>
    </citation>
    <scope>NUCLEOTIDE SEQUENCE [LARGE SCALE GENOMIC DNA]</scope>
    <source>
        <strain evidence="13">OSP_D</strain>
    </source>
</reference>
<dbReference type="EMBL" id="NEXE01000240">
    <property type="protein sequence ID" value="PSN85440.1"/>
    <property type="molecule type" value="Genomic_DNA"/>
</dbReference>
<dbReference type="PROSITE" id="PS01229">
    <property type="entry name" value="COF_2"/>
    <property type="match status" value="1"/>
</dbReference>
<dbReference type="GO" id="GO:0005507">
    <property type="term" value="F:copper ion binding"/>
    <property type="evidence" value="ECO:0007669"/>
    <property type="project" value="TreeGrafter"/>
</dbReference>
<dbReference type="Pfam" id="PF00403">
    <property type="entry name" value="HMA"/>
    <property type="match status" value="2"/>
</dbReference>
<keyword evidence="5" id="KW-0479">Metal-binding</keyword>
<dbReference type="PANTHER" id="PTHR43520">
    <property type="entry name" value="ATP7, ISOFORM B"/>
    <property type="match status" value="1"/>
</dbReference>
<dbReference type="PROSITE" id="PS00154">
    <property type="entry name" value="ATPASE_E1_E2"/>
    <property type="match status" value="1"/>
</dbReference>
<dbReference type="PRINTS" id="PR00943">
    <property type="entry name" value="CUATPASE"/>
</dbReference>
<dbReference type="NCBIfam" id="TIGR01511">
    <property type="entry name" value="ATPase-IB1_Cu"/>
    <property type="match status" value="1"/>
</dbReference>
<feature type="transmembrane region" description="Helical" evidence="11">
    <location>
        <begin position="80"/>
        <end position="99"/>
    </location>
</feature>
<dbReference type="InterPro" id="IPR044492">
    <property type="entry name" value="P_typ_ATPase_HD_dom"/>
</dbReference>
<keyword evidence="8" id="KW-1278">Translocase</keyword>
<evidence type="ECO:0000256" key="6">
    <source>
        <dbReference type="ARBA" id="ARBA00022741"/>
    </source>
</evidence>
<dbReference type="FunFam" id="2.70.150.10:FF:000020">
    <property type="entry name" value="Copper-exporting P-type ATPase A"/>
    <property type="match status" value="1"/>
</dbReference>
<dbReference type="InterPro" id="IPR018303">
    <property type="entry name" value="ATPase_P-typ_P_site"/>
</dbReference>
<evidence type="ECO:0000313" key="14">
    <source>
        <dbReference type="Proteomes" id="UP000240322"/>
    </source>
</evidence>
<protein>
    <submittedName>
        <fullName evidence="13">Copper-translocating P-type ATPase</fullName>
    </submittedName>
</protein>
<dbReference type="GO" id="GO:0005886">
    <property type="term" value="C:plasma membrane"/>
    <property type="evidence" value="ECO:0007669"/>
    <property type="project" value="UniProtKB-SubCell"/>
</dbReference>
<feature type="transmembrane region" description="Helical" evidence="11">
    <location>
        <begin position="360"/>
        <end position="384"/>
    </location>
</feature>
<dbReference type="SUPFAM" id="SSF56784">
    <property type="entry name" value="HAD-like"/>
    <property type="match status" value="1"/>
</dbReference>
<dbReference type="InterPro" id="IPR023214">
    <property type="entry name" value="HAD_sf"/>
</dbReference>
<gene>
    <name evidence="13" type="ORF">B9Q03_12305</name>
</gene>
<dbReference type="SUPFAM" id="SSF55008">
    <property type="entry name" value="HMA, heavy metal-associated domain"/>
    <property type="match status" value="2"/>
</dbReference>
<dbReference type="InterPro" id="IPR023299">
    <property type="entry name" value="ATPase_P-typ_cyto_dom_N"/>
</dbReference>
<comment type="subcellular location">
    <subcellularLocation>
        <location evidence="1">Cell membrane</location>
        <topology evidence="1">Multi-pass membrane protein</topology>
    </subcellularLocation>
</comment>
<dbReference type="SUPFAM" id="SSF81665">
    <property type="entry name" value="Calcium ATPase, transmembrane domain M"/>
    <property type="match status" value="1"/>
</dbReference>
<dbReference type="InterPro" id="IPR059000">
    <property type="entry name" value="ATPase_P-type_domA"/>
</dbReference>
<dbReference type="InterPro" id="IPR006121">
    <property type="entry name" value="HMA_dom"/>
</dbReference>
<proteinExistence type="inferred from homology"/>
<keyword evidence="6" id="KW-0547">Nucleotide-binding</keyword>
<keyword evidence="4 11" id="KW-0812">Transmembrane</keyword>
<dbReference type="Gene3D" id="3.30.70.100">
    <property type="match status" value="2"/>
</dbReference>
<feature type="transmembrane region" description="Helical" evidence="11">
    <location>
        <begin position="111"/>
        <end position="133"/>
    </location>
</feature>
<evidence type="ECO:0000256" key="2">
    <source>
        <dbReference type="ARBA" id="ARBA00006024"/>
    </source>
</evidence>
<feature type="transmembrane region" description="Helical" evidence="11">
    <location>
        <begin position="176"/>
        <end position="194"/>
    </location>
</feature>
<dbReference type="Pfam" id="PF00122">
    <property type="entry name" value="E1-E2_ATPase"/>
    <property type="match status" value="1"/>
</dbReference>
<keyword evidence="10 11" id="KW-0472">Membrane</keyword>
<evidence type="ECO:0000313" key="13">
    <source>
        <dbReference type="EMBL" id="PSN85440.1"/>
    </source>
</evidence>
<dbReference type="PRINTS" id="PR00119">
    <property type="entry name" value="CATATPASE"/>
</dbReference>
<evidence type="ECO:0000256" key="3">
    <source>
        <dbReference type="ARBA" id="ARBA00022475"/>
    </source>
</evidence>
<evidence type="ECO:0000256" key="5">
    <source>
        <dbReference type="ARBA" id="ARBA00022723"/>
    </source>
</evidence>
<dbReference type="InterPro" id="IPR008250">
    <property type="entry name" value="ATPase_P-typ_transduc_dom_A_sf"/>
</dbReference>
<dbReference type="SFLD" id="SFLDG00002">
    <property type="entry name" value="C1.7:_P-type_atpase_like"/>
    <property type="match status" value="1"/>
</dbReference>
<evidence type="ECO:0000256" key="1">
    <source>
        <dbReference type="ARBA" id="ARBA00004651"/>
    </source>
</evidence>
<dbReference type="SFLD" id="SFLDS00003">
    <property type="entry name" value="Haloacid_Dehalogenase"/>
    <property type="match status" value="1"/>
</dbReference>
<feature type="transmembrane region" description="Helical" evidence="11">
    <location>
        <begin position="145"/>
        <end position="164"/>
    </location>
</feature>
<dbReference type="NCBIfam" id="TIGR01494">
    <property type="entry name" value="ATPase_P-type"/>
    <property type="match status" value="1"/>
</dbReference>
<evidence type="ECO:0000256" key="9">
    <source>
        <dbReference type="ARBA" id="ARBA00022989"/>
    </source>
</evidence>
<dbReference type="InterPro" id="IPR036163">
    <property type="entry name" value="HMA_dom_sf"/>
</dbReference>
<feature type="transmembrane region" description="Helical" evidence="11">
    <location>
        <begin position="324"/>
        <end position="348"/>
    </location>
</feature>
<dbReference type="Gene3D" id="2.70.150.10">
    <property type="entry name" value="Calcium-transporting ATPase, cytoplasmic transduction domain A"/>
    <property type="match status" value="1"/>
</dbReference>
<dbReference type="InterPro" id="IPR027256">
    <property type="entry name" value="P-typ_ATPase_IB"/>
</dbReference>
<dbReference type="AlphaFoldDB" id="A0A2R6AGC1"/>
<comment type="caution">
    <text evidence="13">The sequence shown here is derived from an EMBL/GenBank/DDBJ whole genome shotgun (WGS) entry which is preliminary data.</text>
</comment>
<dbReference type="PROSITE" id="PS50846">
    <property type="entry name" value="HMA_2"/>
    <property type="match status" value="2"/>
</dbReference>
<dbReference type="GO" id="GO:0043682">
    <property type="term" value="F:P-type divalent copper transporter activity"/>
    <property type="evidence" value="ECO:0007669"/>
    <property type="project" value="TreeGrafter"/>
</dbReference>
<keyword evidence="3" id="KW-1003">Cell membrane</keyword>
<dbReference type="GO" id="GO:0005524">
    <property type="term" value="F:ATP binding"/>
    <property type="evidence" value="ECO:0007669"/>
    <property type="project" value="UniProtKB-KW"/>
</dbReference>
<dbReference type="Pfam" id="PF00702">
    <property type="entry name" value="Hydrolase"/>
    <property type="match status" value="1"/>
</dbReference>
<dbReference type="PANTHER" id="PTHR43520:SF8">
    <property type="entry name" value="P-TYPE CU(+) TRANSPORTER"/>
    <property type="match status" value="1"/>
</dbReference>
<comment type="similarity">
    <text evidence="2">Belongs to the cation transport ATPase (P-type) (TC 3.A.3) family. Type IB subfamily.</text>
</comment>
<feature type="transmembrane region" description="Helical" evidence="11">
    <location>
        <begin position="673"/>
        <end position="692"/>
    </location>
</feature>
<evidence type="ECO:0000256" key="10">
    <source>
        <dbReference type="ARBA" id="ARBA00023136"/>
    </source>
</evidence>
<evidence type="ECO:0000256" key="11">
    <source>
        <dbReference type="SAM" id="Phobius"/>
    </source>
</evidence>
<dbReference type="GO" id="GO:0055070">
    <property type="term" value="P:copper ion homeostasis"/>
    <property type="evidence" value="ECO:0007669"/>
    <property type="project" value="TreeGrafter"/>
</dbReference>
<accession>A0A2R6AGC1</accession>
<evidence type="ECO:0000256" key="7">
    <source>
        <dbReference type="ARBA" id="ARBA00022840"/>
    </source>
</evidence>
<dbReference type="InterPro" id="IPR023298">
    <property type="entry name" value="ATPase_P-typ_TM_dom_sf"/>
</dbReference>
<keyword evidence="7" id="KW-0067">ATP-binding</keyword>
<dbReference type="Gene3D" id="3.40.1110.10">
    <property type="entry name" value="Calcium-transporting ATPase, cytoplasmic domain N"/>
    <property type="match status" value="1"/>
</dbReference>
<dbReference type="CDD" id="cd00371">
    <property type="entry name" value="HMA"/>
    <property type="match status" value="2"/>
</dbReference>
<dbReference type="GO" id="GO:0016887">
    <property type="term" value="F:ATP hydrolysis activity"/>
    <property type="evidence" value="ECO:0007669"/>
    <property type="project" value="InterPro"/>
</dbReference>
<dbReference type="InterPro" id="IPR001757">
    <property type="entry name" value="P_typ_ATPase"/>
</dbReference>
<dbReference type="SFLD" id="SFLDF00027">
    <property type="entry name" value="p-type_atpase"/>
    <property type="match status" value="1"/>
</dbReference>
<evidence type="ECO:0000259" key="12">
    <source>
        <dbReference type="PROSITE" id="PS50846"/>
    </source>
</evidence>